<dbReference type="AlphaFoldDB" id="A0A251UXV7"/>
<dbReference type="EMBL" id="MNCJ02000319">
    <property type="protein sequence ID" value="KAF5808842.1"/>
    <property type="molecule type" value="Genomic_DNA"/>
</dbReference>
<reference evidence="2" key="2">
    <citation type="submission" date="2017-02" db="EMBL/GenBank/DDBJ databases">
        <title>Sunflower complete genome.</title>
        <authorList>
            <person name="Langlade N."/>
            <person name="Munos S."/>
        </authorList>
    </citation>
    <scope>NUCLEOTIDE SEQUENCE [LARGE SCALE GENOMIC DNA]</scope>
    <source>
        <tissue evidence="2">Leaves</tissue>
    </source>
</reference>
<dbReference type="InParanoid" id="A0A251UXV7"/>
<evidence type="ECO:0000313" key="2">
    <source>
        <dbReference type="EMBL" id="OTG27696.1"/>
    </source>
</evidence>
<reference evidence="1" key="3">
    <citation type="submission" date="2020-06" db="EMBL/GenBank/DDBJ databases">
        <title>Helianthus annuus Genome sequencing and assembly Release 2.</title>
        <authorList>
            <person name="Gouzy J."/>
            <person name="Langlade N."/>
            <person name="Munos S."/>
        </authorList>
    </citation>
    <scope>NUCLEOTIDE SEQUENCE</scope>
    <source>
        <tissue evidence="1">Leaves</tissue>
    </source>
</reference>
<evidence type="ECO:0000313" key="1">
    <source>
        <dbReference type="EMBL" id="KAF5808842.1"/>
    </source>
</evidence>
<dbReference type="Gramene" id="mRNA:HanXRQr2_Chr04g0150191">
    <property type="protein sequence ID" value="mRNA:HanXRQr2_Chr04g0150191"/>
    <property type="gene ID" value="HanXRQr2_Chr04g0150191"/>
</dbReference>
<accession>A0A251UXV7</accession>
<reference evidence="1 3" key="1">
    <citation type="journal article" date="2017" name="Nature">
        <title>The sunflower genome provides insights into oil metabolism, flowering and Asterid evolution.</title>
        <authorList>
            <person name="Badouin H."/>
            <person name="Gouzy J."/>
            <person name="Grassa C.J."/>
            <person name="Murat F."/>
            <person name="Staton S.E."/>
            <person name="Cottret L."/>
            <person name="Lelandais-Briere C."/>
            <person name="Owens G.L."/>
            <person name="Carrere S."/>
            <person name="Mayjonade B."/>
            <person name="Legrand L."/>
            <person name="Gill N."/>
            <person name="Kane N.C."/>
            <person name="Bowers J.E."/>
            <person name="Hubner S."/>
            <person name="Bellec A."/>
            <person name="Berard A."/>
            <person name="Berges H."/>
            <person name="Blanchet N."/>
            <person name="Boniface M.C."/>
            <person name="Brunel D."/>
            <person name="Catrice O."/>
            <person name="Chaidir N."/>
            <person name="Claudel C."/>
            <person name="Donnadieu C."/>
            <person name="Faraut T."/>
            <person name="Fievet G."/>
            <person name="Helmstetter N."/>
            <person name="King M."/>
            <person name="Knapp S.J."/>
            <person name="Lai Z."/>
            <person name="Le Paslier M.C."/>
            <person name="Lippi Y."/>
            <person name="Lorenzon L."/>
            <person name="Mandel J.R."/>
            <person name="Marage G."/>
            <person name="Marchand G."/>
            <person name="Marquand E."/>
            <person name="Bret-Mestries E."/>
            <person name="Morien E."/>
            <person name="Nambeesan S."/>
            <person name="Nguyen T."/>
            <person name="Pegot-Espagnet P."/>
            <person name="Pouilly N."/>
            <person name="Raftis F."/>
            <person name="Sallet E."/>
            <person name="Schiex T."/>
            <person name="Thomas J."/>
            <person name="Vandecasteele C."/>
            <person name="Vares D."/>
            <person name="Vear F."/>
            <person name="Vautrin S."/>
            <person name="Crespi M."/>
            <person name="Mangin B."/>
            <person name="Burke J.M."/>
            <person name="Salse J."/>
            <person name="Munos S."/>
            <person name="Vincourt P."/>
            <person name="Rieseberg L.H."/>
            <person name="Langlade N.B."/>
        </authorList>
    </citation>
    <scope>NUCLEOTIDE SEQUENCE [LARGE SCALE GENOMIC DNA]</scope>
    <source>
        <strain evidence="3">cv. SF193</strain>
        <tissue evidence="1">Leaves</tissue>
    </source>
</reference>
<organism evidence="2 3">
    <name type="scientific">Helianthus annuus</name>
    <name type="common">Common sunflower</name>
    <dbReference type="NCBI Taxonomy" id="4232"/>
    <lineage>
        <taxon>Eukaryota</taxon>
        <taxon>Viridiplantae</taxon>
        <taxon>Streptophyta</taxon>
        <taxon>Embryophyta</taxon>
        <taxon>Tracheophyta</taxon>
        <taxon>Spermatophyta</taxon>
        <taxon>Magnoliopsida</taxon>
        <taxon>eudicotyledons</taxon>
        <taxon>Gunneridae</taxon>
        <taxon>Pentapetalae</taxon>
        <taxon>asterids</taxon>
        <taxon>campanulids</taxon>
        <taxon>Asterales</taxon>
        <taxon>Asteraceae</taxon>
        <taxon>Asteroideae</taxon>
        <taxon>Heliantheae alliance</taxon>
        <taxon>Heliantheae</taxon>
        <taxon>Helianthus</taxon>
    </lineage>
</organism>
<name>A0A251UXV7_HELAN</name>
<keyword evidence="3" id="KW-1185">Reference proteome</keyword>
<protein>
    <submittedName>
        <fullName evidence="2">Uncharacterized protein</fullName>
    </submittedName>
</protein>
<dbReference type="EMBL" id="CM007893">
    <property type="protein sequence ID" value="OTG27696.1"/>
    <property type="molecule type" value="Genomic_DNA"/>
</dbReference>
<proteinExistence type="predicted"/>
<evidence type="ECO:0000313" key="3">
    <source>
        <dbReference type="Proteomes" id="UP000215914"/>
    </source>
</evidence>
<sequence>MQTSASDYAGEFKVLLTRTICVKSLRWAAVTKLFTRGGNPLMNNSILRDIGRDKFGHMSASSYDRFTYASTSDPTIFKS</sequence>
<gene>
    <name evidence="2" type="ORF">HannXRQ_Chr04g0102821</name>
    <name evidence="1" type="ORF">HanXRQr2_Chr04g0150191</name>
</gene>
<dbReference type="Proteomes" id="UP000215914">
    <property type="component" value="Chromosome 4"/>
</dbReference>